<feature type="compositionally biased region" description="Gly residues" evidence="1">
    <location>
        <begin position="42"/>
        <end position="52"/>
    </location>
</feature>
<feature type="compositionally biased region" description="Gly residues" evidence="1">
    <location>
        <begin position="61"/>
        <end position="71"/>
    </location>
</feature>
<reference evidence="3 4" key="1">
    <citation type="journal article" date="2011" name="Genome Biol.">
        <title>Comparative genome sequence analysis underscores mycoparasitism as the ancestral life style of Trichoderma.</title>
        <authorList>
            <person name="Kubicek C.P."/>
            <person name="Herrera-Estrella A."/>
            <person name="Seidl-Seiboth V."/>
            <person name="Martinez D.A."/>
            <person name="Druzhinina I.S."/>
            <person name="Thon M."/>
            <person name="Zeilinger S."/>
            <person name="Casas-Flores S."/>
            <person name="Horwitz B.A."/>
            <person name="Mukherjee P.K."/>
            <person name="Mukherjee M."/>
            <person name="Kredics L."/>
            <person name="Alcaraz L.D."/>
            <person name="Aerts A."/>
            <person name="Antal Z."/>
            <person name="Atanasova L."/>
            <person name="Cervantes-Badillo M.G."/>
            <person name="Challacombe J."/>
            <person name="Chertkov O."/>
            <person name="McCluskey K."/>
            <person name="Coulpier F."/>
            <person name="Deshpande N."/>
            <person name="von Doehren H."/>
            <person name="Ebbole D.J."/>
            <person name="Esquivel-Naranjo E.U."/>
            <person name="Fekete E."/>
            <person name="Flipphi M."/>
            <person name="Glaser F."/>
            <person name="Gomez-Rodriguez E.Y."/>
            <person name="Gruber S."/>
            <person name="Han C."/>
            <person name="Henrissat B."/>
            <person name="Hermosa R."/>
            <person name="Hernandez-Onate M."/>
            <person name="Karaffa L."/>
            <person name="Kosti I."/>
            <person name="Le Crom S."/>
            <person name="Lindquist E."/>
            <person name="Lucas S."/>
            <person name="Luebeck M."/>
            <person name="Luebeck P.S."/>
            <person name="Margeot A."/>
            <person name="Metz B."/>
            <person name="Misra M."/>
            <person name="Nevalainen H."/>
            <person name="Omann M."/>
            <person name="Packer N."/>
            <person name="Perrone G."/>
            <person name="Uresti-Rivera E.E."/>
            <person name="Salamov A."/>
            <person name="Schmoll M."/>
            <person name="Seiboth B."/>
            <person name="Shapiro H."/>
            <person name="Sukno S."/>
            <person name="Tamayo-Ramos J.A."/>
            <person name="Tisch D."/>
            <person name="Wiest A."/>
            <person name="Wilkinson H.H."/>
            <person name="Zhang M."/>
            <person name="Coutinho P.M."/>
            <person name="Kenerley C.M."/>
            <person name="Monte E."/>
            <person name="Baker S.E."/>
            <person name="Grigoriev I.V."/>
        </authorList>
    </citation>
    <scope>NUCLEOTIDE SEQUENCE [LARGE SCALE GENOMIC DNA]</scope>
    <source>
        <strain evidence="4">Gv29-8 / FGSC 10586</strain>
    </source>
</reference>
<keyword evidence="2" id="KW-0732">Signal</keyword>
<name>G9MQ14_HYPVG</name>
<dbReference type="PANTHER" id="PTHR34587:SF2">
    <property type="entry name" value="G-PROTEIN COUPLED RECEPTORS FAMILY 1 PROFILE DOMAIN-CONTAINING PROTEIN"/>
    <property type="match status" value="1"/>
</dbReference>
<dbReference type="InterPro" id="IPR053216">
    <property type="entry name" value="Appressorial_penetr-assoc"/>
</dbReference>
<protein>
    <recommendedName>
        <fullName evidence="5">Ribosomal protein s17</fullName>
    </recommendedName>
</protein>
<dbReference type="VEuPathDB" id="FungiDB:TRIVIDRAFT_117265"/>
<evidence type="ECO:0000256" key="2">
    <source>
        <dbReference type="SAM" id="SignalP"/>
    </source>
</evidence>
<dbReference type="GeneID" id="25787066"/>
<comment type="caution">
    <text evidence="3">The sequence shown here is derived from an EMBL/GenBank/DDBJ whole genome shotgun (WGS) entry which is preliminary data.</text>
</comment>
<proteinExistence type="predicted"/>
<dbReference type="AlphaFoldDB" id="G9MQ14"/>
<organism evidence="3 4">
    <name type="scientific">Hypocrea virens (strain Gv29-8 / FGSC 10586)</name>
    <name type="common">Gliocladium virens</name>
    <name type="synonym">Trichoderma virens</name>
    <dbReference type="NCBI Taxonomy" id="413071"/>
    <lineage>
        <taxon>Eukaryota</taxon>
        <taxon>Fungi</taxon>
        <taxon>Dikarya</taxon>
        <taxon>Ascomycota</taxon>
        <taxon>Pezizomycotina</taxon>
        <taxon>Sordariomycetes</taxon>
        <taxon>Hypocreomycetidae</taxon>
        <taxon>Hypocreales</taxon>
        <taxon>Hypocreaceae</taxon>
        <taxon>Trichoderma</taxon>
    </lineage>
</organism>
<evidence type="ECO:0000313" key="4">
    <source>
        <dbReference type="Proteomes" id="UP000007115"/>
    </source>
</evidence>
<evidence type="ECO:0000313" key="3">
    <source>
        <dbReference type="EMBL" id="EHK23963.1"/>
    </source>
</evidence>
<dbReference type="eggNOG" id="ENOG502QU23">
    <property type="taxonomic scope" value="Eukaryota"/>
</dbReference>
<dbReference type="InParanoid" id="G9MQ14"/>
<feature type="non-terminal residue" evidence="3">
    <location>
        <position position="409"/>
    </location>
</feature>
<accession>G9MQ14</accession>
<dbReference type="PANTHER" id="PTHR34587">
    <property type="entry name" value="VWFA DOMAIN-CONTAINING PROTEIN"/>
    <property type="match status" value="1"/>
</dbReference>
<feature type="region of interest" description="Disordered" evidence="1">
    <location>
        <begin position="27"/>
        <end position="100"/>
    </location>
</feature>
<feature type="compositionally biased region" description="Polar residues" evidence="1">
    <location>
        <begin position="75"/>
        <end position="89"/>
    </location>
</feature>
<dbReference type="STRING" id="413071.G9MQ14"/>
<dbReference type="OrthoDB" id="2336871at2759"/>
<sequence>MQIKNVLTGLVGLAVLADAASIERRSPFGRTLERRQNQNGRNRGGNNGGNNGNNGNNNAGNNGGNNGGNAGGATLDSNLIQTGSQQDGNNPGADGQSASATDNFNFINFCQGKTITNGEQVRTGSCNGIPMGNIPATTNMVSSVFVNPQDGDNLNANTDFNIQVQMINFAPGTFTNATSTYYAAPQDIDGNGNIIGHTHVTVQSTGNSLNPTQPLDPTQFVFFKGINDAGNGQGLLSATVTGGLPAGNYRVCSMSSAANHQPVLMPVAQRGAQDDCVRFTVGGNGNNNNGGNANNGNANNGNANNGNANNGNANNGNANNGNANNGQGAGNTNNAGQANNGQNGIAAPPVTQSGNQDRPFEVEGNTFTTKNAAIQRACDIQSNQCANAVNGQKLSGVTVADCTNQIAKC</sequence>
<feature type="compositionally biased region" description="Low complexity" evidence="1">
    <location>
        <begin position="287"/>
        <end position="344"/>
    </location>
</feature>
<feature type="signal peptide" evidence="2">
    <location>
        <begin position="1"/>
        <end position="19"/>
    </location>
</feature>
<dbReference type="Proteomes" id="UP000007115">
    <property type="component" value="Unassembled WGS sequence"/>
</dbReference>
<keyword evidence="4" id="KW-1185">Reference proteome</keyword>
<evidence type="ECO:0000256" key="1">
    <source>
        <dbReference type="SAM" id="MobiDB-lite"/>
    </source>
</evidence>
<feature type="chain" id="PRO_5003523570" description="Ribosomal protein s17" evidence="2">
    <location>
        <begin position="20"/>
        <end position="409"/>
    </location>
</feature>
<dbReference type="RefSeq" id="XP_013958164.1">
    <property type="nucleotide sequence ID" value="XM_014102689.1"/>
</dbReference>
<dbReference type="HOGENOM" id="CLU_029378_0_1_1"/>
<dbReference type="EMBL" id="ABDF02000005">
    <property type="protein sequence ID" value="EHK23963.1"/>
    <property type="molecule type" value="Genomic_DNA"/>
</dbReference>
<dbReference type="OMA" id="PDNTYYA"/>
<feature type="compositionally biased region" description="Basic and acidic residues" evidence="1">
    <location>
        <begin position="27"/>
        <end position="36"/>
    </location>
</feature>
<feature type="region of interest" description="Disordered" evidence="1">
    <location>
        <begin position="287"/>
        <end position="361"/>
    </location>
</feature>
<gene>
    <name evidence="3" type="ORF">TRIVIDRAFT_117265</name>
</gene>
<evidence type="ECO:0008006" key="5">
    <source>
        <dbReference type="Google" id="ProtNLM"/>
    </source>
</evidence>